<evidence type="ECO:0000256" key="2">
    <source>
        <dbReference type="ARBA" id="ARBA00012438"/>
    </source>
</evidence>
<keyword evidence="4" id="KW-0808">Transferase</keyword>
<dbReference type="InterPro" id="IPR000700">
    <property type="entry name" value="PAS-assoc_C"/>
</dbReference>
<keyword evidence="3" id="KW-0597">Phosphoprotein</keyword>
<dbReference type="InterPro" id="IPR003594">
    <property type="entry name" value="HATPase_dom"/>
</dbReference>
<dbReference type="InterPro" id="IPR005467">
    <property type="entry name" value="His_kinase_dom"/>
</dbReference>
<dbReference type="Pfam" id="PF00512">
    <property type="entry name" value="HisKA"/>
    <property type="match status" value="1"/>
</dbReference>
<sequence>MQGQNFNKKQDYSPLFEGDRKLRTLVENLPGIVFKCKNDPRRTMLYISEECQWVTGHKPEAFCTTDGVSWTDIIHPLDRENVQNTIQKALDNKTKFRHTYRVLDTDQRVHWVNETGVAIQNKKGTIFLEGYIQDITEQITGGKINIIRDRALDEVQNGVIISNAQLEGFPIIYVNKAFESITGYTHDEVIGRKCNFLQNDDRDQREIIDIREALKSKSPCRVEIRNYRKDGSMFWNQLSITPIRNETGEVTHFIGVQNDITEKKNLEFIRKIKNEVLEMILEKRSLTRIFDRMKSVLEQQLSVGIITIAEYDETEHKLQRISGRSASKLFEQTLDQITSESASCISLRAVQSKKREVVPNIFKEPTWSKYRDVLKHSGIQWTCFYPLLDAENNVLGILSIFRQGPFRTGSKMGKLIEEMANLAGLAIEKKRVQENLILSRKQLERYSKELEKKVLRRNKDLKKTLKKLTETNFDLITQIAETKMAEEKLEIHETILLNIAQNFPKGSILLVDQKMEITFFEGTAFKHLQDQIETNEALRIHDLKGISQKNRSLLQQHIDQTLKGKHLSFDFEDAMDSYMVNTTPLFKENGEASLALLVLFNISERKRNEKTIQDNLIKEIELSELKSRFISTASHEFRTPLSIILSSASLIEKLDTPEKIERRMFHLERIKSNVQHLTDLLNDFLSLTKLEEGATRATPKYFNLLELSKTLLEEVGIDKKKGQTLELECNVTKLEVYLDPKLIRYIVLNLLSNAIKYSNEGQPILLQIYGKDQKVIIRVRDQGIGIPEEEKQYIFKRFFRARNSLEIAGTGLGLHIIKSYTELMEGALRFESEENRGSSFELELPKNMKKNEKGTDHRR</sequence>
<dbReference type="InterPro" id="IPR004358">
    <property type="entry name" value="Sig_transdc_His_kin-like_C"/>
</dbReference>
<dbReference type="Proteomes" id="UP000664163">
    <property type="component" value="Unassembled WGS sequence"/>
</dbReference>
<dbReference type="InterPro" id="IPR003018">
    <property type="entry name" value="GAF"/>
</dbReference>
<keyword evidence="5" id="KW-0418">Kinase</keyword>
<feature type="domain" description="PAC" evidence="10">
    <location>
        <begin position="220"/>
        <end position="272"/>
    </location>
</feature>
<evidence type="ECO:0000256" key="6">
    <source>
        <dbReference type="SAM" id="Coils"/>
    </source>
</evidence>
<dbReference type="InterPro" id="IPR036097">
    <property type="entry name" value="HisK_dim/P_sf"/>
</dbReference>
<dbReference type="InterPro" id="IPR013655">
    <property type="entry name" value="PAS_fold_3"/>
</dbReference>
<dbReference type="SUPFAM" id="SSF55781">
    <property type="entry name" value="GAF domain-like"/>
    <property type="match status" value="1"/>
</dbReference>
<dbReference type="Pfam" id="PF13185">
    <property type="entry name" value="GAF_2"/>
    <property type="match status" value="1"/>
</dbReference>
<dbReference type="InterPro" id="IPR000014">
    <property type="entry name" value="PAS"/>
</dbReference>
<evidence type="ECO:0000259" key="10">
    <source>
        <dbReference type="PROSITE" id="PS50113"/>
    </source>
</evidence>
<dbReference type="CDD" id="cd00082">
    <property type="entry name" value="HisKA"/>
    <property type="match status" value="1"/>
</dbReference>
<comment type="caution">
    <text evidence="11">The sequence shown here is derived from an EMBL/GenBank/DDBJ whole genome shotgun (WGS) entry which is preliminary data.</text>
</comment>
<dbReference type="RefSeq" id="WP_207072198.1">
    <property type="nucleotide sequence ID" value="NZ_JAFLND010000004.1"/>
</dbReference>
<dbReference type="CDD" id="cd00075">
    <property type="entry name" value="HATPase"/>
    <property type="match status" value="1"/>
</dbReference>
<dbReference type="Pfam" id="PF02518">
    <property type="entry name" value="HATPase_c"/>
    <property type="match status" value="1"/>
</dbReference>
<organism evidence="11 12">
    <name type="scientific">[Muricauda] lutisoli</name>
    <dbReference type="NCBI Taxonomy" id="2816035"/>
    <lineage>
        <taxon>Bacteria</taxon>
        <taxon>Pseudomonadati</taxon>
        <taxon>Bacteroidota</taxon>
        <taxon>Flavobacteriia</taxon>
        <taxon>Flavobacteriales</taxon>
        <taxon>Flavobacteriaceae</taxon>
        <taxon>Allomuricauda</taxon>
    </lineage>
</organism>
<evidence type="ECO:0000256" key="7">
    <source>
        <dbReference type="SAM" id="MobiDB-lite"/>
    </source>
</evidence>
<dbReference type="SMART" id="SM00387">
    <property type="entry name" value="HATPase_c"/>
    <property type="match status" value="1"/>
</dbReference>
<protein>
    <recommendedName>
        <fullName evidence="2">histidine kinase</fullName>
        <ecNumber evidence="2">2.7.13.3</ecNumber>
    </recommendedName>
</protein>
<dbReference type="InterPro" id="IPR036890">
    <property type="entry name" value="HATPase_C_sf"/>
</dbReference>
<dbReference type="SUPFAM" id="SSF55874">
    <property type="entry name" value="ATPase domain of HSP90 chaperone/DNA topoisomerase II/histidine kinase"/>
    <property type="match status" value="1"/>
</dbReference>
<evidence type="ECO:0000256" key="5">
    <source>
        <dbReference type="ARBA" id="ARBA00022777"/>
    </source>
</evidence>
<evidence type="ECO:0000256" key="1">
    <source>
        <dbReference type="ARBA" id="ARBA00000085"/>
    </source>
</evidence>
<dbReference type="PROSITE" id="PS50112">
    <property type="entry name" value="PAS"/>
    <property type="match status" value="2"/>
</dbReference>
<dbReference type="SMART" id="SM00091">
    <property type="entry name" value="PAS"/>
    <property type="match status" value="2"/>
</dbReference>
<dbReference type="SUPFAM" id="SSF47384">
    <property type="entry name" value="Homodimeric domain of signal transducing histidine kinase"/>
    <property type="match status" value="1"/>
</dbReference>
<dbReference type="InterPro" id="IPR052162">
    <property type="entry name" value="Sensor_kinase/Photoreceptor"/>
</dbReference>
<dbReference type="SUPFAM" id="SSF55785">
    <property type="entry name" value="PYP-like sensor domain (PAS domain)"/>
    <property type="match status" value="2"/>
</dbReference>
<feature type="domain" description="PAS" evidence="9">
    <location>
        <begin position="150"/>
        <end position="217"/>
    </location>
</feature>
<dbReference type="InterPro" id="IPR029016">
    <property type="entry name" value="GAF-like_dom_sf"/>
</dbReference>
<dbReference type="NCBIfam" id="TIGR00229">
    <property type="entry name" value="sensory_box"/>
    <property type="match status" value="2"/>
</dbReference>
<dbReference type="Gene3D" id="1.10.287.130">
    <property type="match status" value="1"/>
</dbReference>
<dbReference type="PROSITE" id="PS50113">
    <property type="entry name" value="PAC"/>
    <property type="match status" value="1"/>
</dbReference>
<dbReference type="EC" id="2.7.13.3" evidence="2"/>
<dbReference type="PRINTS" id="PR00344">
    <property type="entry name" value="BCTRLSENSOR"/>
</dbReference>
<feature type="domain" description="Histidine kinase" evidence="8">
    <location>
        <begin position="632"/>
        <end position="848"/>
    </location>
</feature>
<dbReference type="EMBL" id="JAFLND010000004">
    <property type="protein sequence ID" value="MBO0331864.1"/>
    <property type="molecule type" value="Genomic_DNA"/>
</dbReference>
<feature type="region of interest" description="Disordered" evidence="7">
    <location>
        <begin position="839"/>
        <end position="859"/>
    </location>
</feature>
<dbReference type="SMART" id="SM00086">
    <property type="entry name" value="PAC"/>
    <property type="match status" value="2"/>
</dbReference>
<dbReference type="SMART" id="SM00388">
    <property type="entry name" value="HisKA"/>
    <property type="match status" value="1"/>
</dbReference>
<dbReference type="Gene3D" id="3.30.450.40">
    <property type="match status" value="1"/>
</dbReference>
<feature type="coiled-coil region" evidence="6">
    <location>
        <begin position="429"/>
        <end position="471"/>
    </location>
</feature>
<name>A0ABS3F030_9FLAO</name>
<dbReference type="InterPro" id="IPR003661">
    <property type="entry name" value="HisK_dim/P_dom"/>
</dbReference>
<gene>
    <name evidence="11" type="ORF">J0X13_15000</name>
</gene>
<dbReference type="PANTHER" id="PTHR43304:SF1">
    <property type="entry name" value="PAC DOMAIN-CONTAINING PROTEIN"/>
    <property type="match status" value="1"/>
</dbReference>
<dbReference type="CDD" id="cd00130">
    <property type="entry name" value="PAS"/>
    <property type="match status" value="2"/>
</dbReference>
<feature type="domain" description="PAS" evidence="9">
    <location>
        <begin position="18"/>
        <end position="93"/>
    </location>
</feature>
<proteinExistence type="predicted"/>
<evidence type="ECO:0000256" key="4">
    <source>
        <dbReference type="ARBA" id="ARBA00022679"/>
    </source>
</evidence>
<keyword evidence="12" id="KW-1185">Reference proteome</keyword>
<dbReference type="Pfam" id="PF13426">
    <property type="entry name" value="PAS_9"/>
    <property type="match status" value="1"/>
</dbReference>
<dbReference type="InterPro" id="IPR001610">
    <property type="entry name" value="PAC"/>
</dbReference>
<dbReference type="Gene3D" id="3.30.450.20">
    <property type="entry name" value="PAS domain"/>
    <property type="match status" value="2"/>
</dbReference>
<evidence type="ECO:0000313" key="12">
    <source>
        <dbReference type="Proteomes" id="UP000664163"/>
    </source>
</evidence>
<evidence type="ECO:0000313" key="11">
    <source>
        <dbReference type="EMBL" id="MBO0331864.1"/>
    </source>
</evidence>
<comment type="catalytic activity">
    <reaction evidence="1">
        <text>ATP + protein L-histidine = ADP + protein N-phospho-L-histidine.</text>
        <dbReference type="EC" id="2.7.13.3"/>
    </reaction>
</comment>
<feature type="compositionally biased region" description="Basic and acidic residues" evidence="7">
    <location>
        <begin position="843"/>
        <end position="859"/>
    </location>
</feature>
<evidence type="ECO:0000259" key="8">
    <source>
        <dbReference type="PROSITE" id="PS50109"/>
    </source>
</evidence>
<accession>A0ABS3F030</accession>
<dbReference type="PROSITE" id="PS50109">
    <property type="entry name" value="HIS_KIN"/>
    <property type="match status" value="1"/>
</dbReference>
<evidence type="ECO:0000259" key="9">
    <source>
        <dbReference type="PROSITE" id="PS50112"/>
    </source>
</evidence>
<dbReference type="Gene3D" id="3.30.565.10">
    <property type="entry name" value="Histidine kinase-like ATPase, C-terminal domain"/>
    <property type="match status" value="1"/>
</dbReference>
<evidence type="ECO:0000256" key="3">
    <source>
        <dbReference type="ARBA" id="ARBA00022553"/>
    </source>
</evidence>
<dbReference type="InterPro" id="IPR035965">
    <property type="entry name" value="PAS-like_dom_sf"/>
</dbReference>
<keyword evidence="6" id="KW-0175">Coiled coil</keyword>
<dbReference type="Pfam" id="PF08447">
    <property type="entry name" value="PAS_3"/>
    <property type="match status" value="1"/>
</dbReference>
<dbReference type="PANTHER" id="PTHR43304">
    <property type="entry name" value="PHYTOCHROME-LIKE PROTEIN CPH1"/>
    <property type="match status" value="1"/>
</dbReference>
<reference evidence="11 12" key="1">
    <citation type="submission" date="2021-03" db="EMBL/GenBank/DDBJ databases">
        <title>Muricauda sp. CAU 1631 isolated from Incheon.</title>
        <authorList>
            <person name="Kim W."/>
        </authorList>
    </citation>
    <scope>NUCLEOTIDE SEQUENCE [LARGE SCALE GENOMIC DNA]</scope>
    <source>
        <strain evidence="11 12">CAU 1631</strain>
    </source>
</reference>